<proteinExistence type="predicted"/>
<dbReference type="EMBL" id="CP111019">
    <property type="protein sequence ID" value="WAR12243.1"/>
    <property type="molecule type" value="Genomic_DNA"/>
</dbReference>
<dbReference type="Proteomes" id="UP001164746">
    <property type="component" value="Chromosome 8"/>
</dbReference>
<evidence type="ECO:0000313" key="3">
    <source>
        <dbReference type="Proteomes" id="UP001164746"/>
    </source>
</evidence>
<name>A0ABY7EQL2_MYAAR</name>
<reference evidence="2" key="1">
    <citation type="submission" date="2022-11" db="EMBL/GenBank/DDBJ databases">
        <title>Centuries of genome instability and evolution in soft-shell clam transmissible cancer (bioRxiv).</title>
        <authorList>
            <person name="Hart S.F.M."/>
            <person name="Yonemitsu M.A."/>
            <person name="Giersch R.M."/>
            <person name="Beal B.F."/>
            <person name="Arriagada G."/>
            <person name="Davis B.W."/>
            <person name="Ostrander E.A."/>
            <person name="Goff S.P."/>
            <person name="Metzger M.J."/>
        </authorList>
    </citation>
    <scope>NUCLEOTIDE SEQUENCE</scope>
    <source>
        <strain evidence="2">MELC-2E11</strain>
        <tissue evidence="2">Siphon/mantle</tissue>
    </source>
</reference>
<evidence type="ECO:0000256" key="1">
    <source>
        <dbReference type="SAM" id="MobiDB-lite"/>
    </source>
</evidence>
<sequence>MPGENSGRKSRSFATQTASARPPLSAREKGVQVNIFPAHPFPNTTEKASVTFAKQKQNMFPRFQPASKQVYLFIRAKKEYTQRLINAFVKEKKIRENYKGELLGIAEQIIRCEGDYYRGLPEQVFIVIRFDDQASAERWTRSTGVFKQKDLDDSEIFILPLNYLPDEDLRAFQLTELHGLMVDPAVFKQEYVDPVAKLMNAHRIYHGVAATHSITRVRNCMLRPDTYVLVNSAESEQKLMKDFYESADYQPLRHKLQRLVADNDTCFFKLVPLNEAGKHCQVDPSQLPYLS</sequence>
<accession>A0ABY7EQL2</accession>
<organism evidence="2 3">
    <name type="scientific">Mya arenaria</name>
    <name type="common">Soft-shell clam</name>
    <dbReference type="NCBI Taxonomy" id="6604"/>
    <lineage>
        <taxon>Eukaryota</taxon>
        <taxon>Metazoa</taxon>
        <taxon>Spiralia</taxon>
        <taxon>Lophotrochozoa</taxon>
        <taxon>Mollusca</taxon>
        <taxon>Bivalvia</taxon>
        <taxon>Autobranchia</taxon>
        <taxon>Heteroconchia</taxon>
        <taxon>Euheterodonta</taxon>
        <taxon>Imparidentia</taxon>
        <taxon>Neoheterodontei</taxon>
        <taxon>Myida</taxon>
        <taxon>Myoidea</taxon>
        <taxon>Myidae</taxon>
        <taxon>Mya</taxon>
    </lineage>
</organism>
<keyword evidence="3" id="KW-1185">Reference proteome</keyword>
<feature type="region of interest" description="Disordered" evidence="1">
    <location>
        <begin position="1"/>
        <end position="26"/>
    </location>
</feature>
<evidence type="ECO:0000313" key="2">
    <source>
        <dbReference type="EMBL" id="WAR12243.1"/>
    </source>
</evidence>
<evidence type="ECO:0008006" key="4">
    <source>
        <dbReference type="Google" id="ProtNLM"/>
    </source>
</evidence>
<gene>
    <name evidence="2" type="ORF">MAR_026423</name>
</gene>
<protein>
    <recommendedName>
        <fullName evidence="4">DUF1330 domain-containing protein</fullName>
    </recommendedName>
</protein>